<evidence type="ECO:0000256" key="2">
    <source>
        <dbReference type="RuleBase" id="RU003682"/>
    </source>
</evidence>
<evidence type="ECO:0000313" key="4">
    <source>
        <dbReference type="EMBL" id="EXJ71430.1"/>
    </source>
</evidence>
<evidence type="ECO:0000256" key="1">
    <source>
        <dbReference type="ARBA" id="ARBA00008056"/>
    </source>
</evidence>
<protein>
    <recommendedName>
        <fullName evidence="3">Fe2OG dioxygenase domain-containing protein</fullName>
    </recommendedName>
</protein>
<proteinExistence type="inferred from homology"/>
<dbReference type="EMBL" id="AMGX01000007">
    <property type="protein sequence ID" value="EXJ71430.1"/>
    <property type="molecule type" value="Genomic_DNA"/>
</dbReference>
<dbReference type="Pfam" id="PF03171">
    <property type="entry name" value="2OG-FeII_Oxy"/>
    <property type="match status" value="1"/>
</dbReference>
<dbReference type="STRING" id="1182543.W9X2A0"/>
<dbReference type="GO" id="GO:0044283">
    <property type="term" value="P:small molecule biosynthetic process"/>
    <property type="evidence" value="ECO:0007669"/>
    <property type="project" value="UniProtKB-ARBA"/>
</dbReference>
<reference evidence="4 5" key="1">
    <citation type="submission" date="2013-03" db="EMBL/GenBank/DDBJ databases">
        <title>The Genome Sequence of Cladophialophora psammophila CBS 110553.</title>
        <authorList>
            <consortium name="The Broad Institute Genomics Platform"/>
            <person name="Cuomo C."/>
            <person name="de Hoog S."/>
            <person name="Gorbushina A."/>
            <person name="Walker B."/>
            <person name="Young S.K."/>
            <person name="Zeng Q."/>
            <person name="Gargeya S."/>
            <person name="Fitzgerald M."/>
            <person name="Haas B."/>
            <person name="Abouelleil A."/>
            <person name="Allen A.W."/>
            <person name="Alvarado L."/>
            <person name="Arachchi H.M."/>
            <person name="Berlin A.M."/>
            <person name="Chapman S.B."/>
            <person name="Gainer-Dewar J."/>
            <person name="Goldberg J."/>
            <person name="Griggs A."/>
            <person name="Gujja S."/>
            <person name="Hansen M."/>
            <person name="Howarth C."/>
            <person name="Imamovic A."/>
            <person name="Ireland A."/>
            <person name="Larimer J."/>
            <person name="McCowan C."/>
            <person name="Murphy C."/>
            <person name="Pearson M."/>
            <person name="Poon T.W."/>
            <person name="Priest M."/>
            <person name="Roberts A."/>
            <person name="Saif S."/>
            <person name="Shea T."/>
            <person name="Sisk P."/>
            <person name="Sykes S."/>
            <person name="Wortman J."/>
            <person name="Nusbaum C."/>
            <person name="Birren B."/>
        </authorList>
    </citation>
    <scope>NUCLEOTIDE SEQUENCE [LARGE SCALE GENOMIC DNA]</scope>
    <source>
        <strain evidence="4 5">CBS 110553</strain>
    </source>
</reference>
<dbReference type="PRINTS" id="PR00682">
    <property type="entry name" value="IPNSYNTHASE"/>
</dbReference>
<dbReference type="RefSeq" id="XP_007744029.1">
    <property type="nucleotide sequence ID" value="XM_007745839.1"/>
</dbReference>
<dbReference type="GO" id="GO:0046872">
    <property type="term" value="F:metal ion binding"/>
    <property type="evidence" value="ECO:0007669"/>
    <property type="project" value="UniProtKB-KW"/>
</dbReference>
<dbReference type="SUPFAM" id="SSF51197">
    <property type="entry name" value="Clavaminate synthase-like"/>
    <property type="match status" value="1"/>
</dbReference>
<dbReference type="InterPro" id="IPR050231">
    <property type="entry name" value="Iron_ascorbate_oxido_reductase"/>
</dbReference>
<gene>
    <name evidence="4" type="ORF">A1O5_05238</name>
</gene>
<dbReference type="OrthoDB" id="288590at2759"/>
<keyword evidence="2" id="KW-0408">Iron</keyword>
<organism evidence="4 5">
    <name type="scientific">Cladophialophora psammophila CBS 110553</name>
    <dbReference type="NCBI Taxonomy" id="1182543"/>
    <lineage>
        <taxon>Eukaryota</taxon>
        <taxon>Fungi</taxon>
        <taxon>Dikarya</taxon>
        <taxon>Ascomycota</taxon>
        <taxon>Pezizomycotina</taxon>
        <taxon>Eurotiomycetes</taxon>
        <taxon>Chaetothyriomycetidae</taxon>
        <taxon>Chaetothyriales</taxon>
        <taxon>Herpotrichiellaceae</taxon>
        <taxon>Cladophialophora</taxon>
    </lineage>
</organism>
<dbReference type="PANTHER" id="PTHR47990">
    <property type="entry name" value="2-OXOGLUTARATE (2OG) AND FE(II)-DEPENDENT OXYGENASE SUPERFAMILY PROTEIN-RELATED"/>
    <property type="match status" value="1"/>
</dbReference>
<dbReference type="InterPro" id="IPR027443">
    <property type="entry name" value="IPNS-like_sf"/>
</dbReference>
<accession>W9X2A0</accession>
<dbReference type="GeneID" id="19189956"/>
<dbReference type="Gene3D" id="2.60.120.330">
    <property type="entry name" value="B-lactam Antibiotic, Isopenicillin N Synthase, Chain"/>
    <property type="match status" value="1"/>
</dbReference>
<feature type="domain" description="Fe2OG dioxygenase" evidence="3">
    <location>
        <begin position="182"/>
        <end position="284"/>
    </location>
</feature>
<comment type="caution">
    <text evidence="4">The sequence shown here is derived from an EMBL/GenBank/DDBJ whole genome shotgun (WGS) entry which is preliminary data.</text>
</comment>
<keyword evidence="2" id="KW-0479">Metal-binding</keyword>
<dbReference type="AlphaFoldDB" id="W9X2A0"/>
<sequence>MGSLERQSKLPPILDFSAFRGENEVAKAEFLRALGQACRDKGFFQLTNHGIDPDLQRRIFAASKELFDLPLEEKLKAKLMPGTSGRGYETIGGQMLEPGSAPDTKEAIYLGEDLPADHPRVLKGEYGCGSNIYPSCLGPQWHETCMEYFQAMDTLARDVMRALAAALNIPEDYFDRFTDAEPTATLRLVHYPPTPTTSEKERGCGAHRDFGCITLLLQDRVGGLQVQDEETGEFLDVEPVPGAYVVNLGNLMARWTNHHYTSNTHRVMNRSPTGRYSVPFFYSGNAKYTLETIPGLEQRPQQAVARKYGPAIPSEPYGPVSVAEFLRDQFVQSYKRADDYRPKTVGATA</sequence>
<dbReference type="InterPro" id="IPR044861">
    <property type="entry name" value="IPNS-like_FE2OG_OXY"/>
</dbReference>
<dbReference type="Pfam" id="PF14226">
    <property type="entry name" value="DIOX_N"/>
    <property type="match status" value="1"/>
</dbReference>
<comment type="similarity">
    <text evidence="1 2">Belongs to the iron/ascorbate-dependent oxidoreductase family.</text>
</comment>
<evidence type="ECO:0000259" key="3">
    <source>
        <dbReference type="PROSITE" id="PS51471"/>
    </source>
</evidence>
<dbReference type="GO" id="GO:0016491">
    <property type="term" value="F:oxidoreductase activity"/>
    <property type="evidence" value="ECO:0007669"/>
    <property type="project" value="UniProtKB-KW"/>
</dbReference>
<evidence type="ECO:0000313" key="5">
    <source>
        <dbReference type="Proteomes" id="UP000019471"/>
    </source>
</evidence>
<keyword evidence="5" id="KW-1185">Reference proteome</keyword>
<dbReference type="eggNOG" id="KOG0143">
    <property type="taxonomic scope" value="Eukaryota"/>
</dbReference>
<name>W9X2A0_9EURO</name>
<keyword evidence="2" id="KW-0560">Oxidoreductase</keyword>
<dbReference type="PROSITE" id="PS51471">
    <property type="entry name" value="FE2OG_OXY"/>
    <property type="match status" value="1"/>
</dbReference>
<dbReference type="InterPro" id="IPR005123">
    <property type="entry name" value="Oxoglu/Fe-dep_dioxygenase_dom"/>
</dbReference>
<dbReference type="InterPro" id="IPR026992">
    <property type="entry name" value="DIOX_N"/>
</dbReference>
<dbReference type="Proteomes" id="UP000019471">
    <property type="component" value="Unassembled WGS sequence"/>
</dbReference>
<dbReference type="HOGENOM" id="CLU_010119_6_3_1"/>